<dbReference type="RefSeq" id="WP_123253325.1">
    <property type="nucleotide sequence ID" value="NZ_RJLR01000047.1"/>
</dbReference>
<dbReference type="EMBL" id="RJLR01000047">
    <property type="protein sequence ID" value="RNM02563.1"/>
    <property type="molecule type" value="Genomic_DNA"/>
</dbReference>
<dbReference type="GO" id="GO:0016779">
    <property type="term" value="F:nucleotidyltransferase activity"/>
    <property type="evidence" value="ECO:0007669"/>
    <property type="project" value="UniProtKB-ARBA"/>
</dbReference>
<dbReference type="InterPro" id="IPR029044">
    <property type="entry name" value="Nucleotide-diphossugar_trans"/>
</dbReference>
<accession>A0A3N0FR05</accession>
<evidence type="ECO:0000259" key="1">
    <source>
        <dbReference type="Pfam" id="PF00483"/>
    </source>
</evidence>
<feature type="domain" description="Nucleotidyl transferase" evidence="1">
    <location>
        <begin position="28"/>
        <end position="190"/>
    </location>
</feature>
<dbReference type="PIRSF" id="PIRSF028162">
    <property type="entry name" value="BcbE_prd"/>
    <property type="match status" value="1"/>
</dbReference>
<dbReference type="AlphaFoldDB" id="A0A3N0FR05"/>
<gene>
    <name evidence="2" type="ORF">EF878_19600</name>
</gene>
<dbReference type="Gene3D" id="3.90.550.10">
    <property type="entry name" value="Spore Coat Polysaccharide Biosynthesis Protein SpsA, Chain A"/>
    <property type="match status" value="1"/>
</dbReference>
<dbReference type="SUPFAM" id="SSF53448">
    <property type="entry name" value="Nucleotide-diphospho-sugar transferases"/>
    <property type="match status" value="1"/>
</dbReference>
<comment type="caution">
    <text evidence="2">The sequence shown here is derived from an EMBL/GenBank/DDBJ whole genome shotgun (WGS) entry which is preliminary data.</text>
</comment>
<evidence type="ECO:0000313" key="2">
    <source>
        <dbReference type="EMBL" id="RNM02563.1"/>
    </source>
</evidence>
<protein>
    <recommendedName>
        <fullName evidence="1">Nucleotidyl transferase domain-containing protein</fullName>
    </recommendedName>
</protein>
<proteinExistence type="predicted"/>
<dbReference type="CDD" id="cd04183">
    <property type="entry name" value="GT2_BcE_like"/>
    <property type="match status" value="1"/>
</dbReference>
<dbReference type="Pfam" id="PF00483">
    <property type="entry name" value="NTP_transferase"/>
    <property type="match status" value="1"/>
</dbReference>
<dbReference type="Proteomes" id="UP000276061">
    <property type="component" value="Unassembled WGS sequence"/>
</dbReference>
<evidence type="ECO:0000313" key="3">
    <source>
        <dbReference type="Proteomes" id="UP000276061"/>
    </source>
</evidence>
<name>A0A3N0FR05_9GAMM</name>
<sequence length="239" mass="26861">MNIVILAAGEEYIASKDNKYPLCLTELHGRSIIQHIADSLNFENNEILFIFQEKHIRKYHLSTIVELLSSGKGLVTSVPENTAGAATSALLGAVSLNQDEPLLIISSNQLTDIDYDCFTKNMLDMQYDAGTVIFEAIHPRYSFVSLDDDGLVNEASEKKPISKNATAGIYWFKSTSLFVDSVKNMIRKDARVDSKFYICPSFNEVILASGKVGVFRIDKDDYHPLKNVYQVEEFFNEAR</sequence>
<dbReference type="OrthoDB" id="9788272at2"/>
<dbReference type="InterPro" id="IPR016873">
    <property type="entry name" value="Caps_polysacc_synth_BcbE_prd"/>
</dbReference>
<organism evidence="2 3">
    <name type="scientific">Dickeya undicola</name>
    <dbReference type="NCBI Taxonomy" id="1577887"/>
    <lineage>
        <taxon>Bacteria</taxon>
        <taxon>Pseudomonadati</taxon>
        <taxon>Pseudomonadota</taxon>
        <taxon>Gammaproteobacteria</taxon>
        <taxon>Enterobacterales</taxon>
        <taxon>Pectobacteriaceae</taxon>
        <taxon>Dickeya</taxon>
    </lineage>
</organism>
<reference evidence="2 3" key="1">
    <citation type="submission" date="2018-11" db="EMBL/GenBank/DDBJ databases">
        <title>Characterization of surface water Dickeya isolates.</title>
        <authorList>
            <person name="Van Gijsegem F."/>
            <person name="Pedron J."/>
        </authorList>
    </citation>
    <scope>NUCLEOTIDE SEQUENCE [LARGE SCALE GENOMIC DNA]</scope>
    <source>
        <strain evidence="2 3">FVG1-MFV-O17</strain>
    </source>
</reference>
<dbReference type="InterPro" id="IPR005835">
    <property type="entry name" value="NTP_transferase_dom"/>
</dbReference>